<evidence type="ECO:0000313" key="8">
    <source>
        <dbReference type="EMBL" id="OCL33803.1"/>
    </source>
</evidence>
<evidence type="ECO:0000256" key="7">
    <source>
        <dbReference type="SAM" id="Phobius"/>
    </source>
</evidence>
<sequence length="363" mass="38064">MSVKTESPTQQPPQTPDKRSLGQWLRDGVKAQAMQIVLVWLAIIIIFSALSPVAFFDTVNFLNIAVSVSILAVLGVGTTFIIITGGIDLSMGSVLVFSGVVASLVMERMGDGEGWGVAITGIVVALISGLAWGILNGFLIAKAKVPPMIVTLGTFGAALGLSQVLTGGIDRRAAPDVLVDTVGFGRVVGIPVLVIIATVVVAIGIVMLRRTKFGLHTEAIGSNAEACRRVGINVDRQLIKVYAFAGFLAGLAGLLNLTFFRSTTIAGHSLTNLDVIAGVVIGGTSLFGGIGTVFGTVIGLLIPATLRNGFVILGVAPYWQQVVVGAFLIAAVYFDQIRRAAATRGHSKPSLVSRMFPNNRKDR</sequence>
<keyword evidence="3 7" id="KW-0812">Transmembrane</keyword>
<feature type="transmembrane region" description="Helical" evidence="7">
    <location>
        <begin position="61"/>
        <end position="82"/>
    </location>
</feature>
<protein>
    <submittedName>
        <fullName evidence="8">Sugar ABC transporter permease</fullName>
    </submittedName>
</protein>
<keyword evidence="4 7" id="KW-1133">Transmembrane helix</keyword>
<dbReference type="RefSeq" id="WP_068751561.1">
    <property type="nucleotide sequence ID" value="NZ_LR214441.1"/>
</dbReference>
<accession>A0A1C0AM95</accession>
<dbReference type="PANTHER" id="PTHR32196">
    <property type="entry name" value="ABC TRANSPORTER PERMEASE PROTEIN YPHD-RELATED-RELATED"/>
    <property type="match status" value="1"/>
</dbReference>
<keyword evidence="5 7" id="KW-0472">Membrane</keyword>
<feature type="transmembrane region" description="Helical" evidence="7">
    <location>
        <begin position="118"/>
        <end position="141"/>
    </location>
</feature>
<feature type="transmembrane region" description="Helical" evidence="7">
    <location>
        <begin position="275"/>
        <end position="302"/>
    </location>
</feature>
<organism evidence="8 9">
    <name type="scientific">Tessaracoccus lapidicaptus</name>
    <dbReference type="NCBI Taxonomy" id="1427523"/>
    <lineage>
        <taxon>Bacteria</taxon>
        <taxon>Bacillati</taxon>
        <taxon>Actinomycetota</taxon>
        <taxon>Actinomycetes</taxon>
        <taxon>Propionibacteriales</taxon>
        <taxon>Propionibacteriaceae</taxon>
        <taxon>Tessaracoccus</taxon>
    </lineage>
</organism>
<dbReference type="GO" id="GO:0022857">
    <property type="term" value="F:transmembrane transporter activity"/>
    <property type="evidence" value="ECO:0007669"/>
    <property type="project" value="InterPro"/>
</dbReference>
<keyword evidence="9" id="KW-1185">Reference proteome</keyword>
<feature type="transmembrane region" description="Helical" evidence="7">
    <location>
        <begin position="189"/>
        <end position="208"/>
    </location>
</feature>
<dbReference type="EMBL" id="MBQD01000021">
    <property type="protein sequence ID" value="OCL33803.1"/>
    <property type="molecule type" value="Genomic_DNA"/>
</dbReference>
<keyword evidence="2" id="KW-1003">Cell membrane</keyword>
<dbReference type="Proteomes" id="UP000093501">
    <property type="component" value="Unassembled WGS sequence"/>
</dbReference>
<comment type="subcellular location">
    <subcellularLocation>
        <location evidence="1">Cell membrane</location>
        <topology evidence="1">Multi-pass membrane protein</topology>
    </subcellularLocation>
</comment>
<dbReference type="GO" id="GO:0005886">
    <property type="term" value="C:plasma membrane"/>
    <property type="evidence" value="ECO:0007669"/>
    <property type="project" value="UniProtKB-SubCell"/>
</dbReference>
<dbReference type="PANTHER" id="PTHR32196:SF72">
    <property type="entry name" value="RIBOSE IMPORT PERMEASE PROTEIN RBSC"/>
    <property type="match status" value="1"/>
</dbReference>
<reference evidence="9" key="1">
    <citation type="submission" date="2016-07" db="EMBL/GenBank/DDBJ databases">
        <authorList>
            <person name="Florea S."/>
            <person name="Webb J.S."/>
            <person name="Jaromczyk J."/>
            <person name="Schardl C.L."/>
        </authorList>
    </citation>
    <scope>NUCLEOTIDE SEQUENCE [LARGE SCALE GENOMIC DNA]</scope>
    <source>
        <strain evidence="9">IPBSL-7</strain>
    </source>
</reference>
<feature type="transmembrane region" description="Helical" evidence="7">
    <location>
        <begin position="309"/>
        <end position="334"/>
    </location>
</feature>
<name>A0A1C0AM95_9ACTN</name>
<proteinExistence type="predicted"/>
<evidence type="ECO:0000256" key="3">
    <source>
        <dbReference type="ARBA" id="ARBA00022692"/>
    </source>
</evidence>
<dbReference type="AlphaFoldDB" id="A0A1C0AM95"/>
<feature type="transmembrane region" description="Helical" evidence="7">
    <location>
        <begin position="36"/>
        <end position="55"/>
    </location>
</feature>
<gene>
    <name evidence="8" type="ORF">BCR15_03965</name>
</gene>
<feature type="region of interest" description="Disordered" evidence="6">
    <location>
        <begin position="1"/>
        <end position="21"/>
    </location>
</feature>
<feature type="transmembrane region" description="Helical" evidence="7">
    <location>
        <begin position="148"/>
        <end position="169"/>
    </location>
</feature>
<comment type="caution">
    <text evidence="8">The sequence shown here is derived from an EMBL/GenBank/DDBJ whole genome shotgun (WGS) entry which is preliminary data.</text>
</comment>
<evidence type="ECO:0000313" key="9">
    <source>
        <dbReference type="Proteomes" id="UP000093501"/>
    </source>
</evidence>
<dbReference type="Pfam" id="PF02653">
    <property type="entry name" value="BPD_transp_2"/>
    <property type="match status" value="1"/>
</dbReference>
<evidence type="ECO:0000256" key="4">
    <source>
        <dbReference type="ARBA" id="ARBA00022989"/>
    </source>
</evidence>
<evidence type="ECO:0000256" key="2">
    <source>
        <dbReference type="ARBA" id="ARBA00022475"/>
    </source>
</evidence>
<feature type="transmembrane region" description="Helical" evidence="7">
    <location>
        <begin position="238"/>
        <end position="255"/>
    </location>
</feature>
<evidence type="ECO:0000256" key="6">
    <source>
        <dbReference type="SAM" id="MobiDB-lite"/>
    </source>
</evidence>
<dbReference type="InterPro" id="IPR001851">
    <property type="entry name" value="ABC_transp_permease"/>
</dbReference>
<dbReference type="CDD" id="cd06579">
    <property type="entry name" value="TM_PBP1_transp_AraH_like"/>
    <property type="match status" value="1"/>
</dbReference>
<evidence type="ECO:0000256" key="5">
    <source>
        <dbReference type="ARBA" id="ARBA00023136"/>
    </source>
</evidence>
<evidence type="ECO:0000256" key="1">
    <source>
        <dbReference type="ARBA" id="ARBA00004651"/>
    </source>
</evidence>